<organism evidence="1 2">
    <name type="scientific">Rhodoferax lithotrophicus</name>
    <dbReference type="NCBI Taxonomy" id="2798804"/>
    <lineage>
        <taxon>Bacteria</taxon>
        <taxon>Pseudomonadati</taxon>
        <taxon>Pseudomonadota</taxon>
        <taxon>Betaproteobacteria</taxon>
        <taxon>Burkholderiales</taxon>
        <taxon>Comamonadaceae</taxon>
        <taxon>Rhodoferax</taxon>
    </lineage>
</organism>
<reference evidence="1 2" key="1">
    <citation type="journal article" date="2021" name="Microbiol. Spectr.">
        <title>A Single Bacterium Capable of Oxidation and Reduction of Iron at Circumneutral pH.</title>
        <authorList>
            <person name="Kato S."/>
            <person name="Ohkuma M."/>
        </authorList>
    </citation>
    <scope>NUCLEOTIDE SEQUENCE [LARGE SCALE GENOMIC DNA]</scope>
    <source>
        <strain evidence="1 2">MIZ03</strain>
    </source>
</reference>
<dbReference type="EMBL" id="AP024238">
    <property type="protein sequence ID" value="BCO29833.1"/>
    <property type="molecule type" value="Genomic_DNA"/>
</dbReference>
<proteinExistence type="predicted"/>
<sequence length="45" mass="5128">MEYDSAGLRRFNGVDLMYAKVCMEIAFIAYQHYESSHGCLHPATT</sequence>
<evidence type="ECO:0000313" key="1">
    <source>
        <dbReference type="EMBL" id="BCO29833.1"/>
    </source>
</evidence>
<name>A0ABN6DDI1_9BURK</name>
<protein>
    <submittedName>
        <fullName evidence="1">Uncharacterized protein</fullName>
    </submittedName>
</protein>
<keyword evidence="2" id="KW-1185">Reference proteome</keyword>
<accession>A0ABN6DDI1</accession>
<gene>
    <name evidence="1" type="ORF">MIZ03_4757</name>
</gene>
<dbReference type="Proteomes" id="UP000824366">
    <property type="component" value="Chromosome"/>
</dbReference>
<evidence type="ECO:0000313" key="2">
    <source>
        <dbReference type="Proteomes" id="UP000824366"/>
    </source>
</evidence>